<dbReference type="PANTHER" id="PTHR34474:SF2">
    <property type="entry name" value="SIGNAL TRANSDUCTION PROTEIN TRAP"/>
    <property type="match status" value="1"/>
</dbReference>
<dbReference type="InterPro" id="IPR011008">
    <property type="entry name" value="Dimeric_a/b-barrel"/>
</dbReference>
<dbReference type="AlphaFoldDB" id="A0A3Q8XPR3"/>
<keyword evidence="2" id="KW-0560">Oxidoreductase</keyword>
<dbReference type="Proteomes" id="UP000268192">
    <property type="component" value="Chromosome"/>
</dbReference>
<evidence type="ECO:0000313" key="2">
    <source>
        <dbReference type="EMBL" id="AZN72392.1"/>
    </source>
</evidence>
<sequence length="104" mass="11731">MFIAMNRFKVKSGSETAFEDIWKNRSSSLADVPGFKEFHLLRGPVHEDEGYTLFASHTVWASEAAFKDWTKSEAFRQAHRNAGDTKAEYLGPPQFEGFTIVEGA</sequence>
<dbReference type="PANTHER" id="PTHR34474">
    <property type="entry name" value="SIGNAL TRANSDUCTION PROTEIN TRAP"/>
    <property type="match status" value="1"/>
</dbReference>
<dbReference type="Pfam" id="PF03992">
    <property type="entry name" value="ABM"/>
    <property type="match status" value="1"/>
</dbReference>
<keyword evidence="3" id="KW-1185">Reference proteome</keyword>
<proteinExistence type="predicted"/>
<accession>A0A3Q8XPR3</accession>
<dbReference type="OrthoDB" id="9798115at2"/>
<dbReference type="InterPro" id="IPR007138">
    <property type="entry name" value="ABM_dom"/>
</dbReference>
<dbReference type="SUPFAM" id="SSF54909">
    <property type="entry name" value="Dimeric alpha+beta barrel"/>
    <property type="match status" value="1"/>
</dbReference>
<evidence type="ECO:0000313" key="3">
    <source>
        <dbReference type="Proteomes" id="UP000268192"/>
    </source>
</evidence>
<dbReference type="PROSITE" id="PS51725">
    <property type="entry name" value="ABM"/>
    <property type="match status" value="1"/>
</dbReference>
<keyword evidence="2" id="KW-0503">Monooxygenase</keyword>
<evidence type="ECO:0000259" key="1">
    <source>
        <dbReference type="PROSITE" id="PS51725"/>
    </source>
</evidence>
<gene>
    <name evidence="2" type="ORF">D5400_14930</name>
</gene>
<dbReference type="EMBL" id="CP032509">
    <property type="protein sequence ID" value="AZN72392.1"/>
    <property type="molecule type" value="Genomic_DNA"/>
</dbReference>
<dbReference type="KEGG" id="abaw:D5400_14930"/>
<reference evidence="2 3" key="1">
    <citation type="submission" date="2018-09" db="EMBL/GenBank/DDBJ databases">
        <title>Marinorhizobium profundi gen. nov., sp. nov., isolated from a deep-sea sediment sample from the New Britain Trench and proposal of Marinorhizobiaceae fam. nov. in the order Rhizobiales of the class Alphaproteobacteria.</title>
        <authorList>
            <person name="Cao J."/>
        </authorList>
    </citation>
    <scope>NUCLEOTIDE SEQUENCE [LARGE SCALE GENOMIC DNA]</scope>
    <source>
        <strain evidence="2 3">WS11</strain>
    </source>
</reference>
<dbReference type="InterPro" id="IPR050404">
    <property type="entry name" value="Heme-degrading_MO"/>
</dbReference>
<dbReference type="GO" id="GO:0004497">
    <property type="term" value="F:monooxygenase activity"/>
    <property type="evidence" value="ECO:0007669"/>
    <property type="project" value="UniProtKB-KW"/>
</dbReference>
<name>A0A3Q8XPR3_9HYPH</name>
<organism evidence="2 3">
    <name type="scientific">Georhizobium profundi</name>
    <dbReference type="NCBI Taxonomy" id="2341112"/>
    <lineage>
        <taxon>Bacteria</taxon>
        <taxon>Pseudomonadati</taxon>
        <taxon>Pseudomonadota</taxon>
        <taxon>Alphaproteobacteria</taxon>
        <taxon>Hyphomicrobiales</taxon>
        <taxon>Rhizobiaceae</taxon>
        <taxon>Georhizobium</taxon>
    </lineage>
</organism>
<feature type="domain" description="ABM" evidence="1">
    <location>
        <begin position="2"/>
        <end position="101"/>
    </location>
</feature>
<protein>
    <submittedName>
        <fullName evidence="2">Antibiotic biosynthesis monooxygenase</fullName>
    </submittedName>
</protein>
<dbReference type="Gene3D" id="3.30.70.100">
    <property type="match status" value="1"/>
</dbReference>
<dbReference type="RefSeq" id="WP_126010716.1">
    <property type="nucleotide sequence ID" value="NZ_CP032509.1"/>
</dbReference>